<dbReference type="AlphaFoldDB" id="A0A1R3RM74"/>
<dbReference type="PANTHER" id="PTHR44167">
    <property type="entry name" value="OVARIAN-SPECIFIC SERINE/THREONINE-PROTEIN KINASE LOK-RELATED"/>
    <property type="match status" value="1"/>
</dbReference>
<protein>
    <recommendedName>
        <fullName evidence="1">Protein kinase domain-containing protein</fullName>
    </recommendedName>
</protein>
<keyword evidence="3" id="KW-1185">Reference proteome</keyword>
<dbReference type="Proteomes" id="UP000188318">
    <property type="component" value="Unassembled WGS sequence"/>
</dbReference>
<dbReference type="InterPro" id="IPR000719">
    <property type="entry name" value="Prot_kinase_dom"/>
</dbReference>
<dbReference type="Gene3D" id="1.10.510.10">
    <property type="entry name" value="Transferase(Phosphotransferase) domain 1"/>
    <property type="match status" value="1"/>
</dbReference>
<dbReference type="InterPro" id="IPR011009">
    <property type="entry name" value="Kinase-like_dom_sf"/>
</dbReference>
<sequence>MENVLLNGFNNDAANEDQTELAKMTVKLSDLGSVMAPDRGNVTSLTYQSPEVYFKKPWTSAIDIWAWGIVYFHLLQAQINFSSPGIYDSIIKGTALEQKEKAVQASQIHDFNLRENEYHQDCDFSAVKDVDLEFEEEHWTDRLVALGVPEYEVVFLYAVLEPDPTKRMTAEDIFATGYLDVYKASN</sequence>
<dbReference type="GO" id="GO:0044773">
    <property type="term" value="P:mitotic DNA damage checkpoint signaling"/>
    <property type="evidence" value="ECO:0007669"/>
    <property type="project" value="TreeGrafter"/>
</dbReference>
<dbReference type="VEuPathDB" id="FungiDB:ASPCADRAFT_6107"/>
<dbReference type="Pfam" id="PF00069">
    <property type="entry name" value="Pkinase"/>
    <property type="match status" value="1"/>
</dbReference>
<dbReference type="GO" id="GO:0005524">
    <property type="term" value="F:ATP binding"/>
    <property type="evidence" value="ECO:0007669"/>
    <property type="project" value="InterPro"/>
</dbReference>
<name>A0A1R3RM74_ASPC5</name>
<gene>
    <name evidence="2" type="ORF">ASPCADRAFT_6107</name>
</gene>
<evidence type="ECO:0000313" key="3">
    <source>
        <dbReference type="Proteomes" id="UP000188318"/>
    </source>
</evidence>
<feature type="domain" description="Protein kinase" evidence="1">
    <location>
        <begin position="1"/>
        <end position="179"/>
    </location>
</feature>
<dbReference type="OMA" id="YLRPDIW"/>
<dbReference type="GO" id="GO:0005737">
    <property type="term" value="C:cytoplasm"/>
    <property type="evidence" value="ECO:0007669"/>
    <property type="project" value="TreeGrafter"/>
</dbReference>
<dbReference type="SUPFAM" id="SSF56112">
    <property type="entry name" value="Protein kinase-like (PK-like)"/>
    <property type="match status" value="1"/>
</dbReference>
<dbReference type="GO" id="GO:0005634">
    <property type="term" value="C:nucleus"/>
    <property type="evidence" value="ECO:0007669"/>
    <property type="project" value="TreeGrafter"/>
</dbReference>
<reference evidence="3" key="1">
    <citation type="journal article" date="2017" name="Genome Biol.">
        <title>Comparative genomics reveals high biological diversity and specific adaptations in the industrially and medically important fungal genus Aspergillus.</title>
        <authorList>
            <person name="de Vries R.P."/>
            <person name="Riley R."/>
            <person name="Wiebenga A."/>
            <person name="Aguilar-Osorio G."/>
            <person name="Amillis S."/>
            <person name="Uchima C.A."/>
            <person name="Anderluh G."/>
            <person name="Asadollahi M."/>
            <person name="Askin M."/>
            <person name="Barry K."/>
            <person name="Battaglia E."/>
            <person name="Bayram O."/>
            <person name="Benocci T."/>
            <person name="Braus-Stromeyer S.A."/>
            <person name="Caldana C."/>
            <person name="Canovas D."/>
            <person name="Cerqueira G.C."/>
            <person name="Chen F."/>
            <person name="Chen W."/>
            <person name="Choi C."/>
            <person name="Clum A."/>
            <person name="Dos Santos R.A."/>
            <person name="Damasio A.R."/>
            <person name="Diallinas G."/>
            <person name="Emri T."/>
            <person name="Fekete E."/>
            <person name="Flipphi M."/>
            <person name="Freyberg S."/>
            <person name="Gallo A."/>
            <person name="Gournas C."/>
            <person name="Habgood R."/>
            <person name="Hainaut M."/>
            <person name="Harispe M.L."/>
            <person name="Henrissat B."/>
            <person name="Hilden K.S."/>
            <person name="Hope R."/>
            <person name="Hossain A."/>
            <person name="Karabika E."/>
            <person name="Karaffa L."/>
            <person name="Karanyi Z."/>
            <person name="Krasevec N."/>
            <person name="Kuo A."/>
            <person name="Kusch H."/>
            <person name="LaButti K."/>
            <person name="Lagendijk E.L."/>
            <person name="Lapidus A."/>
            <person name="Levasseur A."/>
            <person name="Lindquist E."/>
            <person name="Lipzen A."/>
            <person name="Logrieco A.F."/>
            <person name="MacCabe A."/>
            <person name="Maekelae M.R."/>
            <person name="Malavazi I."/>
            <person name="Melin P."/>
            <person name="Meyer V."/>
            <person name="Mielnichuk N."/>
            <person name="Miskei M."/>
            <person name="Molnar A.P."/>
            <person name="Mule G."/>
            <person name="Ngan C.Y."/>
            <person name="Orejas M."/>
            <person name="Orosz E."/>
            <person name="Ouedraogo J.P."/>
            <person name="Overkamp K.M."/>
            <person name="Park H.-S."/>
            <person name="Perrone G."/>
            <person name="Piumi F."/>
            <person name="Punt P.J."/>
            <person name="Ram A.F."/>
            <person name="Ramon A."/>
            <person name="Rauscher S."/>
            <person name="Record E."/>
            <person name="Riano-Pachon D.M."/>
            <person name="Robert V."/>
            <person name="Roehrig J."/>
            <person name="Ruller R."/>
            <person name="Salamov A."/>
            <person name="Salih N.S."/>
            <person name="Samson R.A."/>
            <person name="Sandor E."/>
            <person name="Sanguinetti M."/>
            <person name="Schuetze T."/>
            <person name="Sepcic K."/>
            <person name="Shelest E."/>
            <person name="Sherlock G."/>
            <person name="Sophianopoulou V."/>
            <person name="Squina F.M."/>
            <person name="Sun H."/>
            <person name="Susca A."/>
            <person name="Todd R.B."/>
            <person name="Tsang A."/>
            <person name="Unkles S.E."/>
            <person name="van de Wiele N."/>
            <person name="van Rossen-Uffink D."/>
            <person name="Oliveira J.V."/>
            <person name="Vesth T.C."/>
            <person name="Visser J."/>
            <person name="Yu J.-H."/>
            <person name="Zhou M."/>
            <person name="Andersen M.R."/>
            <person name="Archer D.B."/>
            <person name="Baker S.E."/>
            <person name="Benoit I."/>
            <person name="Brakhage A.A."/>
            <person name="Braus G.H."/>
            <person name="Fischer R."/>
            <person name="Frisvad J.C."/>
            <person name="Goldman G.H."/>
            <person name="Houbraken J."/>
            <person name="Oakley B."/>
            <person name="Pocsi I."/>
            <person name="Scazzocchio C."/>
            <person name="Seiboth B."/>
            <person name="vanKuyk P.A."/>
            <person name="Wortman J."/>
            <person name="Dyer P.S."/>
            <person name="Grigoriev I.V."/>
        </authorList>
    </citation>
    <scope>NUCLEOTIDE SEQUENCE [LARGE SCALE GENOMIC DNA]</scope>
    <source>
        <strain evidence="3">ITEM 5010</strain>
    </source>
</reference>
<evidence type="ECO:0000313" key="2">
    <source>
        <dbReference type="EMBL" id="OOF95584.1"/>
    </source>
</evidence>
<organism evidence="2 3">
    <name type="scientific">Aspergillus carbonarius (strain ITEM 5010)</name>
    <dbReference type="NCBI Taxonomy" id="602072"/>
    <lineage>
        <taxon>Eukaryota</taxon>
        <taxon>Fungi</taxon>
        <taxon>Dikarya</taxon>
        <taxon>Ascomycota</taxon>
        <taxon>Pezizomycotina</taxon>
        <taxon>Eurotiomycetes</taxon>
        <taxon>Eurotiomycetidae</taxon>
        <taxon>Eurotiales</taxon>
        <taxon>Aspergillaceae</taxon>
        <taxon>Aspergillus</taxon>
        <taxon>Aspergillus subgen. Circumdati</taxon>
    </lineage>
</organism>
<dbReference type="OrthoDB" id="5979581at2759"/>
<dbReference type="PANTHER" id="PTHR44167:SF24">
    <property type="entry name" value="SERINE_THREONINE-PROTEIN KINASE CHK2"/>
    <property type="match status" value="1"/>
</dbReference>
<dbReference type="STRING" id="602072.A0A1R3RM74"/>
<accession>A0A1R3RM74</accession>
<dbReference type="PROSITE" id="PS50011">
    <property type="entry name" value="PROTEIN_KINASE_DOM"/>
    <property type="match status" value="1"/>
</dbReference>
<evidence type="ECO:0000259" key="1">
    <source>
        <dbReference type="PROSITE" id="PS50011"/>
    </source>
</evidence>
<dbReference type="EMBL" id="KV907500">
    <property type="protein sequence ID" value="OOF95584.1"/>
    <property type="molecule type" value="Genomic_DNA"/>
</dbReference>
<dbReference type="GO" id="GO:0004674">
    <property type="term" value="F:protein serine/threonine kinase activity"/>
    <property type="evidence" value="ECO:0007669"/>
    <property type="project" value="TreeGrafter"/>
</dbReference>
<proteinExistence type="predicted"/>